<comment type="function">
    <text evidence="8">Transfers the 4'-phosphopantetheine moiety from coenzyme A to a Ser of acyl-carrier-protein.</text>
</comment>
<dbReference type="GO" id="GO:0005737">
    <property type="term" value="C:cytoplasm"/>
    <property type="evidence" value="ECO:0007669"/>
    <property type="project" value="UniProtKB-SubCell"/>
</dbReference>
<evidence type="ECO:0000256" key="1">
    <source>
        <dbReference type="ARBA" id="ARBA00022516"/>
    </source>
</evidence>
<dbReference type="Proteomes" id="UP000824164">
    <property type="component" value="Unassembled WGS sequence"/>
</dbReference>
<keyword evidence="6 8" id="KW-0443">Lipid metabolism</keyword>
<feature type="binding site" evidence="8">
    <location>
        <position position="8"/>
    </location>
    <ligand>
        <name>Mg(2+)</name>
        <dbReference type="ChEBI" id="CHEBI:18420"/>
    </ligand>
</feature>
<dbReference type="InterPro" id="IPR037143">
    <property type="entry name" value="4-PPantetheinyl_Trfase_dom_sf"/>
</dbReference>
<dbReference type="GO" id="GO:0006633">
    <property type="term" value="P:fatty acid biosynthetic process"/>
    <property type="evidence" value="ECO:0007669"/>
    <property type="project" value="UniProtKB-UniRule"/>
</dbReference>
<evidence type="ECO:0000256" key="2">
    <source>
        <dbReference type="ARBA" id="ARBA00022679"/>
    </source>
</evidence>
<dbReference type="SUPFAM" id="SSF56214">
    <property type="entry name" value="4'-phosphopantetheinyl transferase"/>
    <property type="match status" value="1"/>
</dbReference>
<dbReference type="GO" id="GO:0008897">
    <property type="term" value="F:holo-[acyl-carrier-protein] synthase activity"/>
    <property type="evidence" value="ECO:0007669"/>
    <property type="project" value="UniProtKB-UniRule"/>
</dbReference>
<keyword evidence="4 8" id="KW-0276">Fatty acid metabolism</keyword>
<evidence type="ECO:0000256" key="7">
    <source>
        <dbReference type="ARBA" id="ARBA00023160"/>
    </source>
</evidence>
<gene>
    <name evidence="8 10" type="primary">acpS</name>
    <name evidence="10" type="ORF">IAB63_03405</name>
</gene>
<feature type="domain" description="4'-phosphopantetheinyl transferase" evidence="9">
    <location>
        <begin position="4"/>
        <end position="92"/>
    </location>
</feature>
<dbReference type="NCBIfam" id="TIGR00516">
    <property type="entry name" value="acpS"/>
    <property type="match status" value="1"/>
</dbReference>
<organism evidence="10 11">
    <name type="scientific">Candidatus Onthocola gallistercoris</name>
    <dbReference type="NCBI Taxonomy" id="2840876"/>
    <lineage>
        <taxon>Bacteria</taxon>
        <taxon>Bacillati</taxon>
        <taxon>Bacillota</taxon>
        <taxon>Bacilli</taxon>
        <taxon>Candidatus Onthocola</taxon>
    </lineage>
</organism>
<dbReference type="InterPro" id="IPR002582">
    <property type="entry name" value="ACPS"/>
</dbReference>
<dbReference type="Pfam" id="PF01648">
    <property type="entry name" value="ACPS"/>
    <property type="match status" value="1"/>
</dbReference>
<evidence type="ECO:0000313" key="11">
    <source>
        <dbReference type="Proteomes" id="UP000824164"/>
    </source>
</evidence>
<dbReference type="EMBL" id="DVLT01000024">
    <property type="protein sequence ID" value="HIU02282.1"/>
    <property type="molecule type" value="Genomic_DNA"/>
</dbReference>
<comment type="similarity">
    <text evidence="8">Belongs to the P-Pant transferase superfamily. AcpS family.</text>
</comment>
<dbReference type="EC" id="2.7.8.7" evidence="8"/>
<keyword evidence="1 8" id="KW-0444">Lipid biosynthesis</keyword>
<sequence>MIVGIGVDMVEIQRIKKACEKEAFLLRYFTSGEIKIIAGSLARIAGNFAVKEAVVKAFGTGFGKASPEEIEVLRDPLGKPYVVLYGQARILAHELGISRFHVSLTDTKELVQAFVVAEGEKE</sequence>
<keyword evidence="8" id="KW-0963">Cytoplasm</keyword>
<dbReference type="HAMAP" id="MF_00101">
    <property type="entry name" value="AcpS"/>
    <property type="match status" value="1"/>
</dbReference>
<proteinExistence type="inferred from homology"/>
<keyword evidence="3 8" id="KW-0479">Metal-binding</keyword>
<dbReference type="InterPro" id="IPR008278">
    <property type="entry name" value="4-PPantetheinyl_Trfase_dom"/>
</dbReference>
<dbReference type="AlphaFoldDB" id="A0A9D1KWD9"/>
<accession>A0A9D1KWD9</accession>
<keyword evidence="7 8" id="KW-0275">Fatty acid biosynthesis</keyword>
<comment type="catalytic activity">
    <reaction evidence="8">
        <text>apo-[ACP] + CoA = holo-[ACP] + adenosine 3',5'-bisphosphate + H(+)</text>
        <dbReference type="Rhea" id="RHEA:12068"/>
        <dbReference type="Rhea" id="RHEA-COMP:9685"/>
        <dbReference type="Rhea" id="RHEA-COMP:9690"/>
        <dbReference type="ChEBI" id="CHEBI:15378"/>
        <dbReference type="ChEBI" id="CHEBI:29999"/>
        <dbReference type="ChEBI" id="CHEBI:57287"/>
        <dbReference type="ChEBI" id="CHEBI:58343"/>
        <dbReference type="ChEBI" id="CHEBI:64479"/>
        <dbReference type="EC" id="2.7.8.7"/>
    </reaction>
</comment>
<comment type="subcellular location">
    <subcellularLocation>
        <location evidence="8">Cytoplasm</location>
    </subcellularLocation>
</comment>
<dbReference type="GO" id="GO:0000287">
    <property type="term" value="F:magnesium ion binding"/>
    <property type="evidence" value="ECO:0007669"/>
    <property type="project" value="UniProtKB-UniRule"/>
</dbReference>
<dbReference type="NCBIfam" id="TIGR00556">
    <property type="entry name" value="pantethn_trn"/>
    <property type="match status" value="1"/>
</dbReference>
<keyword evidence="2 8" id="KW-0808">Transferase</keyword>
<evidence type="ECO:0000256" key="8">
    <source>
        <dbReference type="HAMAP-Rule" id="MF_00101"/>
    </source>
</evidence>
<comment type="caution">
    <text evidence="10">The sequence shown here is derived from an EMBL/GenBank/DDBJ whole genome shotgun (WGS) entry which is preliminary data.</text>
</comment>
<evidence type="ECO:0000256" key="5">
    <source>
        <dbReference type="ARBA" id="ARBA00022842"/>
    </source>
</evidence>
<comment type="cofactor">
    <cofactor evidence="8">
        <name>Mg(2+)</name>
        <dbReference type="ChEBI" id="CHEBI:18420"/>
    </cofactor>
</comment>
<keyword evidence="5 8" id="KW-0460">Magnesium</keyword>
<reference evidence="10" key="2">
    <citation type="journal article" date="2021" name="PeerJ">
        <title>Extensive microbial diversity within the chicken gut microbiome revealed by metagenomics and culture.</title>
        <authorList>
            <person name="Gilroy R."/>
            <person name="Ravi A."/>
            <person name="Getino M."/>
            <person name="Pursley I."/>
            <person name="Horton D.L."/>
            <person name="Alikhan N.F."/>
            <person name="Baker D."/>
            <person name="Gharbi K."/>
            <person name="Hall N."/>
            <person name="Watson M."/>
            <person name="Adriaenssens E.M."/>
            <person name="Foster-Nyarko E."/>
            <person name="Jarju S."/>
            <person name="Secka A."/>
            <person name="Antonio M."/>
            <person name="Oren A."/>
            <person name="Chaudhuri R.R."/>
            <person name="La Ragione R."/>
            <person name="Hildebrand F."/>
            <person name="Pallen M.J."/>
        </authorList>
    </citation>
    <scope>NUCLEOTIDE SEQUENCE</scope>
    <source>
        <strain evidence="10">CHK187-14744</strain>
    </source>
</reference>
<evidence type="ECO:0000256" key="6">
    <source>
        <dbReference type="ARBA" id="ARBA00023098"/>
    </source>
</evidence>
<feature type="binding site" evidence="8">
    <location>
        <position position="52"/>
    </location>
    <ligand>
        <name>Mg(2+)</name>
        <dbReference type="ChEBI" id="CHEBI:18420"/>
    </ligand>
</feature>
<dbReference type="InterPro" id="IPR004568">
    <property type="entry name" value="Ppantetheine-prot_Trfase_dom"/>
</dbReference>
<evidence type="ECO:0000259" key="9">
    <source>
        <dbReference type="Pfam" id="PF01648"/>
    </source>
</evidence>
<name>A0A9D1KWD9_9FIRM</name>
<reference evidence="10" key="1">
    <citation type="submission" date="2020-10" db="EMBL/GenBank/DDBJ databases">
        <authorList>
            <person name="Gilroy R."/>
        </authorList>
    </citation>
    <scope>NUCLEOTIDE SEQUENCE</scope>
    <source>
        <strain evidence="10">CHK187-14744</strain>
    </source>
</reference>
<evidence type="ECO:0000256" key="4">
    <source>
        <dbReference type="ARBA" id="ARBA00022832"/>
    </source>
</evidence>
<dbReference type="Gene3D" id="3.90.470.20">
    <property type="entry name" value="4'-phosphopantetheinyl transferase domain"/>
    <property type="match status" value="1"/>
</dbReference>
<protein>
    <recommendedName>
        <fullName evidence="8">Holo-[acyl-carrier-protein] synthase</fullName>
        <shortName evidence="8">Holo-ACP synthase</shortName>
        <ecNumber evidence="8">2.7.8.7</ecNumber>
    </recommendedName>
    <alternativeName>
        <fullName evidence="8">4'-phosphopantetheinyl transferase AcpS</fullName>
    </alternativeName>
</protein>
<evidence type="ECO:0000313" key="10">
    <source>
        <dbReference type="EMBL" id="HIU02282.1"/>
    </source>
</evidence>
<evidence type="ECO:0000256" key="3">
    <source>
        <dbReference type="ARBA" id="ARBA00022723"/>
    </source>
</evidence>